<evidence type="ECO:0000313" key="3">
    <source>
        <dbReference type="Proteomes" id="UP000294689"/>
    </source>
</evidence>
<protein>
    <submittedName>
        <fullName evidence="2">Regulator of nucleoside diphosphate kinase</fullName>
    </submittedName>
</protein>
<dbReference type="GO" id="GO:0070063">
    <property type="term" value="F:RNA polymerase binding"/>
    <property type="evidence" value="ECO:0007669"/>
    <property type="project" value="InterPro"/>
</dbReference>
<dbReference type="AlphaFoldDB" id="A0A4R7PJM1"/>
<dbReference type="GO" id="GO:0003677">
    <property type="term" value="F:DNA binding"/>
    <property type="evidence" value="ECO:0007669"/>
    <property type="project" value="InterPro"/>
</dbReference>
<evidence type="ECO:0000259" key="1">
    <source>
        <dbReference type="Pfam" id="PF01272"/>
    </source>
</evidence>
<dbReference type="Proteomes" id="UP000294689">
    <property type="component" value="Unassembled WGS sequence"/>
</dbReference>
<comment type="caution">
    <text evidence="2">The sequence shown here is derived from an EMBL/GenBank/DDBJ whole genome shotgun (WGS) entry which is preliminary data.</text>
</comment>
<dbReference type="EMBL" id="SOBW01000011">
    <property type="protein sequence ID" value="TDU33720.1"/>
    <property type="molecule type" value="Genomic_DNA"/>
</dbReference>
<name>A0A4R7PJM1_9FLAO</name>
<dbReference type="InterPro" id="IPR023459">
    <property type="entry name" value="Tscrpt_elong_fac_GreA/B_fam"/>
</dbReference>
<dbReference type="PANTHER" id="PTHR30437:SF5">
    <property type="entry name" value="REGULATOR OF NUCLEOSIDE DIPHOSPHATE KINASE"/>
    <property type="match status" value="1"/>
</dbReference>
<dbReference type="GO" id="GO:0032784">
    <property type="term" value="P:regulation of DNA-templated transcription elongation"/>
    <property type="evidence" value="ECO:0007669"/>
    <property type="project" value="InterPro"/>
</dbReference>
<dbReference type="InterPro" id="IPR036953">
    <property type="entry name" value="GreA/GreB_C_sf"/>
</dbReference>
<dbReference type="GO" id="GO:0006354">
    <property type="term" value="P:DNA-templated transcription elongation"/>
    <property type="evidence" value="ECO:0007669"/>
    <property type="project" value="TreeGrafter"/>
</dbReference>
<feature type="domain" description="Transcription elongation factor GreA/GreB C-terminal" evidence="1">
    <location>
        <begin position="67"/>
        <end position="141"/>
    </location>
</feature>
<accession>A0A4R7PJM1</accession>
<dbReference type="InterPro" id="IPR001437">
    <property type="entry name" value="Tscrpt_elong_fac_GreA/B_C"/>
</dbReference>
<keyword evidence="2" id="KW-0418">Kinase</keyword>
<dbReference type="Gene3D" id="3.10.50.30">
    <property type="entry name" value="Transcription elongation factor, GreA/GreB, C-terminal domain"/>
    <property type="match status" value="1"/>
</dbReference>
<keyword evidence="3" id="KW-1185">Reference proteome</keyword>
<proteinExistence type="predicted"/>
<reference evidence="2 3" key="1">
    <citation type="submission" date="2019-03" db="EMBL/GenBank/DDBJ databases">
        <title>Genomic Encyclopedia of Archaeal and Bacterial Type Strains, Phase II (KMG-II): from individual species to whole genera.</title>
        <authorList>
            <person name="Goeker M."/>
        </authorList>
    </citation>
    <scope>NUCLEOTIDE SEQUENCE [LARGE SCALE GENOMIC DNA]</scope>
    <source>
        <strain evidence="2 3">DSM 28135</strain>
    </source>
</reference>
<dbReference type="Pfam" id="PF01272">
    <property type="entry name" value="GreA_GreB"/>
    <property type="match status" value="1"/>
</dbReference>
<sequence>MNVESVLHSIKKEKQTKDIMSKNVILTTGIYDMIKDHVRRNKVTKQEEELLLQELKTANQVLRRDLPDDVVTVNRRVKIKDHTENKEKEYMFVSTTKVNNKKGKLSILCDVAVATIGRQVGDIIHWPFRDGERKLEILRVENI</sequence>
<evidence type="ECO:0000313" key="2">
    <source>
        <dbReference type="EMBL" id="TDU33720.1"/>
    </source>
</evidence>
<dbReference type="SUPFAM" id="SSF54534">
    <property type="entry name" value="FKBP-like"/>
    <property type="match status" value="1"/>
</dbReference>
<dbReference type="GO" id="GO:0016301">
    <property type="term" value="F:kinase activity"/>
    <property type="evidence" value="ECO:0007669"/>
    <property type="project" value="UniProtKB-KW"/>
</dbReference>
<gene>
    <name evidence="2" type="ORF">BXY82_3015</name>
</gene>
<dbReference type="PANTHER" id="PTHR30437">
    <property type="entry name" value="TRANSCRIPTION ELONGATION FACTOR GREA"/>
    <property type="match status" value="1"/>
</dbReference>
<keyword evidence="2" id="KW-0808">Transferase</keyword>
<organism evidence="2 3">
    <name type="scientific">Gelidibacter sediminis</name>
    <dbReference type="NCBI Taxonomy" id="1608710"/>
    <lineage>
        <taxon>Bacteria</taxon>
        <taxon>Pseudomonadati</taxon>
        <taxon>Bacteroidota</taxon>
        <taxon>Flavobacteriia</taxon>
        <taxon>Flavobacteriales</taxon>
        <taxon>Flavobacteriaceae</taxon>
        <taxon>Gelidibacter</taxon>
    </lineage>
</organism>